<protein>
    <submittedName>
        <fullName evidence="3">Uncharacterized protein</fullName>
    </submittedName>
</protein>
<dbReference type="PRINTS" id="PR00081">
    <property type="entry name" value="GDHRDH"/>
</dbReference>
<evidence type="ECO:0000256" key="2">
    <source>
        <dbReference type="SAM" id="MobiDB-lite"/>
    </source>
</evidence>
<dbReference type="InterPro" id="IPR036291">
    <property type="entry name" value="NAD(P)-bd_dom_sf"/>
</dbReference>
<keyword evidence="4" id="KW-1185">Reference proteome</keyword>
<keyword evidence="1" id="KW-0560">Oxidoreductase</keyword>
<feature type="region of interest" description="Disordered" evidence="2">
    <location>
        <begin position="689"/>
        <end position="713"/>
    </location>
</feature>
<dbReference type="EMBL" id="CAWYQH010000096">
    <property type="protein sequence ID" value="CAK8683106.1"/>
    <property type="molecule type" value="Genomic_DNA"/>
</dbReference>
<dbReference type="Gene3D" id="3.40.50.720">
    <property type="entry name" value="NAD(P)-binding Rossmann-like Domain"/>
    <property type="match status" value="3"/>
</dbReference>
<evidence type="ECO:0000256" key="1">
    <source>
        <dbReference type="ARBA" id="ARBA00023002"/>
    </source>
</evidence>
<dbReference type="PANTHER" id="PTHR43157:SF31">
    <property type="entry name" value="PHOSPHATIDYLINOSITOL-GLYCAN BIOSYNTHESIS CLASS F PROTEIN"/>
    <property type="match status" value="1"/>
</dbReference>
<evidence type="ECO:0000313" key="4">
    <source>
        <dbReference type="Proteomes" id="UP001642483"/>
    </source>
</evidence>
<proteinExistence type="predicted"/>
<evidence type="ECO:0000313" key="3">
    <source>
        <dbReference type="EMBL" id="CAK8683106.1"/>
    </source>
</evidence>
<name>A0ABP0FU02_CLALP</name>
<dbReference type="Pfam" id="PF00106">
    <property type="entry name" value="adh_short"/>
    <property type="match status" value="3"/>
</dbReference>
<accession>A0ABP0FU02</accession>
<gene>
    <name evidence="3" type="ORF">CVLEPA_LOCUS14210</name>
</gene>
<dbReference type="Proteomes" id="UP001642483">
    <property type="component" value="Unassembled WGS sequence"/>
</dbReference>
<dbReference type="SUPFAM" id="SSF51735">
    <property type="entry name" value="NAD(P)-binding Rossmann-fold domains"/>
    <property type="match status" value="3"/>
</dbReference>
<dbReference type="InterPro" id="IPR002347">
    <property type="entry name" value="SDR_fam"/>
</dbReference>
<dbReference type="PANTHER" id="PTHR43157">
    <property type="entry name" value="PHOSPHATIDYLINOSITOL-GLYCAN BIOSYNTHESIS CLASS F PROTEIN-RELATED"/>
    <property type="match status" value="1"/>
</dbReference>
<comment type="caution">
    <text evidence="3">The sequence shown here is derived from an EMBL/GenBank/DDBJ whole genome shotgun (WGS) entry which is preliminary data.</text>
</comment>
<sequence length="1055" mass="116840">MAEQPRSASGGWVRSDVRMESKTVVITGANQGIGYETALDLAGRGARVIMTCRRTDAGEEARSKILRKHQDADVLVKELDLASLASVREVAREINDNENRLDVLINNAEIVACPKSTTVDGYDRQMSVNHIGHFLLTELLLDLLKKTGSSVESSRIIIVSSSTYKLGTMKEDDMMHDNSYLPLIMYFQTKLANVYHCLRLDARLQSSYVTANCVNPGLVRGRGYSCSVNCFFASCCLCLDRKVYVSPQEGAQTSIYCAIAPELDRVSGRYFSKCMEEEILNQNSHTQPAIRLWEKSERWVRENPPDTLTAGNRPSFASAGLANASLANTSFAIKPKCGKQSVGSTLTVDNNRQSPPSTPTEHLLTDCWANMLRIRQSGCMTAEEQPRSASGGWVRSDVRVEGKTVVITGGDQGIGFETVLDLAGRGARVIITCRRTDAGEEARSKILRKHSDADILVKELDLASLASVRKVAREINASERRLDVLINNTEIVGCPKSTTVDGYDRQMSVNHIGHFLLTDLLLDLLKRTGAREGVTSRIVIVTSSTHKLGRMREDDRMHVHNYSPCTMYLQTKLANVYHCLELAHRHRTYVTINCVNPGWVRGQNYPCSVNCVFASCCLCLDRKVYVSPQEGAQTSIYCAIAPELETVSGGYFSKCVEEKLNNRSANVQDAVKLMEWTEKLLRKSLLPTAQVAESAPPTAPTDSQENLPSSPPRSLWADCLTTFARRLQYTPLAAQKPQSASGGWVRSDVRVDRKTVVITGANQGIGYETALDLAGRGARVIMTCRKTDAGEEARSKMLEKHPDADILVKELDLASLASVFEFAREINDNERRLDVLINNAQIVGCPQSTTVDGYDRQMSVNHIGPFLLTELLLDLLKRTGLRGEGSSRIVIVTSSAHKLARMREEDWMHVHNYSPCTMYFQTKLANVYHCLTLADRLRGSNVTCNCLNPGLLRAKKHSCSVNCIFTSCCLCLERKVYASPQEGAQTSIYCAIAPELEAVSGRYFSKCAEEGLSNRNANYQPANRLEEQTMKWIRRGSEIPAARGGRSSGHRTSRI</sequence>
<organism evidence="3 4">
    <name type="scientific">Clavelina lepadiformis</name>
    <name type="common">Light-bulb sea squirt</name>
    <name type="synonym">Ascidia lepadiformis</name>
    <dbReference type="NCBI Taxonomy" id="159417"/>
    <lineage>
        <taxon>Eukaryota</taxon>
        <taxon>Metazoa</taxon>
        <taxon>Chordata</taxon>
        <taxon>Tunicata</taxon>
        <taxon>Ascidiacea</taxon>
        <taxon>Aplousobranchia</taxon>
        <taxon>Clavelinidae</taxon>
        <taxon>Clavelina</taxon>
    </lineage>
</organism>
<reference evidence="3 4" key="1">
    <citation type="submission" date="2024-02" db="EMBL/GenBank/DDBJ databases">
        <authorList>
            <person name="Daric V."/>
            <person name="Darras S."/>
        </authorList>
    </citation>
    <scope>NUCLEOTIDE SEQUENCE [LARGE SCALE GENOMIC DNA]</scope>
</reference>